<dbReference type="AlphaFoldDB" id="A0A8X6PUJ5"/>
<dbReference type="GO" id="GO:0007018">
    <property type="term" value="P:microtubule-based movement"/>
    <property type="evidence" value="ECO:0007669"/>
    <property type="project" value="TreeGrafter"/>
</dbReference>
<evidence type="ECO:0000256" key="1">
    <source>
        <dbReference type="ARBA" id="ARBA00005361"/>
    </source>
</evidence>
<evidence type="ECO:0000313" key="3">
    <source>
        <dbReference type="Proteomes" id="UP000887013"/>
    </source>
</evidence>
<dbReference type="Gene3D" id="3.30.1140.40">
    <property type="entry name" value="Tctex-1"/>
    <property type="match status" value="1"/>
</dbReference>
<dbReference type="GO" id="GO:0005868">
    <property type="term" value="C:cytoplasmic dynein complex"/>
    <property type="evidence" value="ECO:0007669"/>
    <property type="project" value="TreeGrafter"/>
</dbReference>
<dbReference type="Pfam" id="PF03645">
    <property type="entry name" value="Tctex-1"/>
    <property type="match status" value="1"/>
</dbReference>
<protein>
    <submittedName>
        <fullName evidence="2">Dynein light chain Tctex-type 1</fullName>
    </submittedName>
</protein>
<proteinExistence type="inferred from homology"/>
<comment type="caution">
    <text evidence="2">The sequence shown here is derived from an EMBL/GenBank/DDBJ whole genome shotgun (WGS) entry which is preliminary data.</text>
</comment>
<evidence type="ECO:0000313" key="2">
    <source>
        <dbReference type="EMBL" id="GFT86563.1"/>
    </source>
</evidence>
<sequence>MAKEQFPGNDVVDIIKIVINETFEEVQDGSELETLAEQWTSTIEEKVLWNLSKLNKPFKYIVTCAVVQKNGACFYTAASFFWDNYTDGCCTIRWENSFMYCVVTVFGLTI</sequence>
<dbReference type="InterPro" id="IPR038586">
    <property type="entry name" value="Tctex-1-like_sf"/>
</dbReference>
<name>A0A8X6PUJ5_NEPPI</name>
<dbReference type="PANTHER" id="PTHR21255">
    <property type="entry name" value="T-COMPLEX-ASSOCIATED-TESTIS-EXPRESSED 1/ DYNEIN LIGHT CHAIN"/>
    <property type="match status" value="1"/>
</dbReference>
<dbReference type="Proteomes" id="UP000887013">
    <property type="component" value="Unassembled WGS sequence"/>
</dbReference>
<reference evidence="2" key="1">
    <citation type="submission" date="2020-08" db="EMBL/GenBank/DDBJ databases">
        <title>Multicomponent nature underlies the extraordinary mechanical properties of spider dragline silk.</title>
        <authorList>
            <person name="Kono N."/>
            <person name="Nakamura H."/>
            <person name="Mori M."/>
            <person name="Yoshida Y."/>
            <person name="Ohtoshi R."/>
            <person name="Malay A.D."/>
            <person name="Moran D.A.P."/>
            <person name="Tomita M."/>
            <person name="Numata K."/>
            <person name="Arakawa K."/>
        </authorList>
    </citation>
    <scope>NUCLEOTIDE SEQUENCE</scope>
</reference>
<keyword evidence="3" id="KW-1185">Reference proteome</keyword>
<comment type="similarity">
    <text evidence="1">Belongs to the dynein light chain Tctex-type family.</text>
</comment>
<dbReference type="CDD" id="cd21455">
    <property type="entry name" value="DLC-like_DYNLT1_DYNLT3"/>
    <property type="match status" value="1"/>
</dbReference>
<dbReference type="GO" id="GO:0005737">
    <property type="term" value="C:cytoplasm"/>
    <property type="evidence" value="ECO:0007669"/>
    <property type="project" value="TreeGrafter"/>
</dbReference>
<dbReference type="GO" id="GO:0045505">
    <property type="term" value="F:dynein intermediate chain binding"/>
    <property type="evidence" value="ECO:0007669"/>
    <property type="project" value="TreeGrafter"/>
</dbReference>
<accession>A0A8X6PUJ5</accession>
<dbReference type="InterPro" id="IPR005334">
    <property type="entry name" value="Tctex-1-like"/>
</dbReference>
<organism evidence="2 3">
    <name type="scientific">Nephila pilipes</name>
    <name type="common">Giant wood spider</name>
    <name type="synonym">Nephila maculata</name>
    <dbReference type="NCBI Taxonomy" id="299642"/>
    <lineage>
        <taxon>Eukaryota</taxon>
        <taxon>Metazoa</taxon>
        <taxon>Ecdysozoa</taxon>
        <taxon>Arthropoda</taxon>
        <taxon>Chelicerata</taxon>
        <taxon>Arachnida</taxon>
        <taxon>Araneae</taxon>
        <taxon>Araneomorphae</taxon>
        <taxon>Entelegynae</taxon>
        <taxon>Araneoidea</taxon>
        <taxon>Nephilidae</taxon>
        <taxon>Nephila</taxon>
    </lineage>
</organism>
<dbReference type="PANTHER" id="PTHR21255:SF4">
    <property type="entry name" value="DYNEIN LIGHT CHAIN TCTEX-TYPE"/>
    <property type="match status" value="1"/>
</dbReference>
<dbReference type="OrthoDB" id="10059120at2759"/>
<gene>
    <name evidence="2" type="primary">DYNLT1</name>
    <name evidence="2" type="ORF">NPIL_283751</name>
</gene>
<dbReference type="EMBL" id="BMAW01119816">
    <property type="protein sequence ID" value="GFT86563.1"/>
    <property type="molecule type" value="Genomic_DNA"/>
</dbReference>